<dbReference type="GO" id="GO:0070979">
    <property type="term" value="P:protein K11-linked ubiquitination"/>
    <property type="evidence" value="ECO:0007669"/>
    <property type="project" value="TreeGrafter"/>
</dbReference>
<accession>A0A6A3D1N6</accession>
<keyword evidence="6" id="KW-1185">Reference proteome</keyword>
<dbReference type="PANTHER" id="PTHR12830">
    <property type="entry name" value="ANAPHASE-PROMOTING COMPLEX SUBUNIT 5"/>
    <property type="match status" value="1"/>
</dbReference>
<dbReference type="Proteomes" id="UP000436088">
    <property type="component" value="Unassembled WGS sequence"/>
</dbReference>
<keyword evidence="4" id="KW-0131">Cell cycle</keyword>
<proteinExistence type="predicted"/>
<protein>
    <submittedName>
        <fullName evidence="5">Uncharacterized protein</fullName>
    </submittedName>
</protein>
<comment type="caution">
    <text evidence="5">The sequence shown here is derived from an EMBL/GenBank/DDBJ whole genome shotgun (WGS) entry which is preliminary data.</text>
</comment>
<evidence type="ECO:0000313" key="6">
    <source>
        <dbReference type="Proteomes" id="UP000436088"/>
    </source>
</evidence>
<keyword evidence="1" id="KW-0132">Cell division</keyword>
<dbReference type="GO" id="GO:0031145">
    <property type="term" value="P:anaphase-promoting complex-dependent catabolic process"/>
    <property type="evidence" value="ECO:0007669"/>
    <property type="project" value="TreeGrafter"/>
</dbReference>
<reference evidence="5" key="1">
    <citation type="submission" date="2019-09" db="EMBL/GenBank/DDBJ databases">
        <title>Draft genome information of white flower Hibiscus syriacus.</title>
        <authorList>
            <person name="Kim Y.-M."/>
        </authorList>
    </citation>
    <scope>NUCLEOTIDE SEQUENCE [LARGE SCALE GENOMIC DNA]</scope>
    <source>
        <strain evidence="5">YM2019G1</strain>
    </source>
</reference>
<sequence>MDDWFTYHVTSRLSSLSSPDDLFNFFNELRETLGGVDSGVMDDGHVILDPNSNLGMFLRRCILAFNLLTFEMYIKLWARIIIEIEHYCWYHHHMGFMLDIELKYKSAVLYPDIDIRDFHIAKREEDIGFYAGFVGHAYEVCRDEYWDLALSVVSTSRGIELIIGSAIGGFIAQPIEKYQNLLSKSSIFGRFPTSYHAS</sequence>
<evidence type="ECO:0000256" key="4">
    <source>
        <dbReference type="ARBA" id="ARBA00023306"/>
    </source>
</evidence>
<dbReference type="InterPro" id="IPR037679">
    <property type="entry name" value="Apc5"/>
</dbReference>
<gene>
    <name evidence="5" type="ORF">F3Y22_tig00000340pilonHSYRG01241</name>
</gene>
<dbReference type="GO" id="GO:0005680">
    <property type="term" value="C:anaphase-promoting complex"/>
    <property type="evidence" value="ECO:0007669"/>
    <property type="project" value="InterPro"/>
</dbReference>
<dbReference type="AlphaFoldDB" id="A0A6A3D1N6"/>
<evidence type="ECO:0000313" key="5">
    <source>
        <dbReference type="EMBL" id="KAE8735685.1"/>
    </source>
</evidence>
<dbReference type="GO" id="GO:0051301">
    <property type="term" value="P:cell division"/>
    <property type="evidence" value="ECO:0007669"/>
    <property type="project" value="UniProtKB-KW"/>
</dbReference>
<keyword evidence="3" id="KW-0833">Ubl conjugation pathway</keyword>
<evidence type="ECO:0000256" key="3">
    <source>
        <dbReference type="ARBA" id="ARBA00022786"/>
    </source>
</evidence>
<keyword evidence="2" id="KW-0498">Mitosis</keyword>
<name>A0A6A3D1N6_HIBSY</name>
<dbReference type="EMBL" id="VEPZ02000032">
    <property type="protein sequence ID" value="KAE8735685.1"/>
    <property type="molecule type" value="Genomic_DNA"/>
</dbReference>
<dbReference type="PANTHER" id="PTHR12830:SF9">
    <property type="entry name" value="ANAPHASE-PROMOTING COMPLEX SUBUNIT 5"/>
    <property type="match status" value="1"/>
</dbReference>
<evidence type="ECO:0000256" key="2">
    <source>
        <dbReference type="ARBA" id="ARBA00022776"/>
    </source>
</evidence>
<organism evidence="5 6">
    <name type="scientific">Hibiscus syriacus</name>
    <name type="common">Rose of Sharon</name>
    <dbReference type="NCBI Taxonomy" id="106335"/>
    <lineage>
        <taxon>Eukaryota</taxon>
        <taxon>Viridiplantae</taxon>
        <taxon>Streptophyta</taxon>
        <taxon>Embryophyta</taxon>
        <taxon>Tracheophyta</taxon>
        <taxon>Spermatophyta</taxon>
        <taxon>Magnoliopsida</taxon>
        <taxon>eudicotyledons</taxon>
        <taxon>Gunneridae</taxon>
        <taxon>Pentapetalae</taxon>
        <taxon>rosids</taxon>
        <taxon>malvids</taxon>
        <taxon>Malvales</taxon>
        <taxon>Malvaceae</taxon>
        <taxon>Malvoideae</taxon>
        <taxon>Hibiscus</taxon>
    </lineage>
</organism>
<evidence type="ECO:0000256" key="1">
    <source>
        <dbReference type="ARBA" id="ARBA00022618"/>
    </source>
</evidence>
<dbReference type="GO" id="GO:0045842">
    <property type="term" value="P:positive regulation of mitotic metaphase/anaphase transition"/>
    <property type="evidence" value="ECO:0007669"/>
    <property type="project" value="TreeGrafter"/>
</dbReference>